<sequence>MTSLTVFMKNFLSKDDAKPGRLVTNLENPAYQYCKKEVLQLTDADVSKRAYHNVEALTKAHASNSFQAALTKLLRVFASQSSDSVERIHTRKAYSYDLRNVPDKLDQLVADGDVKLWLEKVSQRMPVYMIVAVHTVESATVGQDAQSSMRAGAAAKVPVAEAVAPGASATPAGETLDVSAEVEHEHDDETKFSFVAPDERIIAVSYQKVLLKTFLGDPKTPAMDKRTVWKSFSASREGTAGVQMVEASIGNTSTGDLPKKSAIEAESSSGETVFVIIAG</sequence>
<comment type="caution">
    <text evidence="1">The sequence shown here is derived from an EMBL/GenBank/DDBJ whole genome shotgun (WGS) entry which is preliminary data.</text>
</comment>
<evidence type="ECO:0000313" key="2">
    <source>
        <dbReference type="Proteomes" id="UP000310066"/>
    </source>
</evidence>
<dbReference type="AlphaFoldDB" id="A0A4U0U0A5"/>
<name>A0A4U0U0A5_9PEZI</name>
<accession>A0A4U0U0A5</accession>
<dbReference type="EMBL" id="NAJP01000118">
    <property type="protein sequence ID" value="TKA28313.1"/>
    <property type="molecule type" value="Genomic_DNA"/>
</dbReference>
<proteinExistence type="predicted"/>
<gene>
    <name evidence="1" type="ORF">B0A54_16112</name>
</gene>
<organism evidence="1 2">
    <name type="scientific">Friedmanniomyces endolithicus</name>
    <dbReference type="NCBI Taxonomy" id="329885"/>
    <lineage>
        <taxon>Eukaryota</taxon>
        <taxon>Fungi</taxon>
        <taxon>Dikarya</taxon>
        <taxon>Ascomycota</taxon>
        <taxon>Pezizomycotina</taxon>
        <taxon>Dothideomycetes</taxon>
        <taxon>Dothideomycetidae</taxon>
        <taxon>Mycosphaerellales</taxon>
        <taxon>Teratosphaeriaceae</taxon>
        <taxon>Friedmanniomyces</taxon>
    </lineage>
</organism>
<dbReference type="OrthoDB" id="5410365at2759"/>
<reference evidence="1 2" key="1">
    <citation type="submission" date="2017-03" db="EMBL/GenBank/DDBJ databases">
        <title>Genomes of endolithic fungi from Antarctica.</title>
        <authorList>
            <person name="Coleine C."/>
            <person name="Masonjones S."/>
            <person name="Stajich J.E."/>
        </authorList>
    </citation>
    <scope>NUCLEOTIDE SEQUENCE [LARGE SCALE GENOMIC DNA]</scope>
    <source>
        <strain evidence="1 2">CCFEE 5311</strain>
    </source>
</reference>
<evidence type="ECO:0000313" key="1">
    <source>
        <dbReference type="EMBL" id="TKA28313.1"/>
    </source>
</evidence>
<protein>
    <submittedName>
        <fullName evidence="1">Uncharacterized protein</fullName>
    </submittedName>
</protein>
<dbReference type="Proteomes" id="UP000310066">
    <property type="component" value="Unassembled WGS sequence"/>
</dbReference>